<dbReference type="CDD" id="cd07197">
    <property type="entry name" value="nitrilase"/>
    <property type="match status" value="1"/>
</dbReference>
<dbReference type="EMBL" id="CP001939">
    <property type="protein sequence ID" value="ADG91454.1"/>
    <property type="molecule type" value="Genomic_DNA"/>
</dbReference>
<organism evidence="1 2">
    <name type="scientific">Thermosphaera aggregans (strain DSM 11486 / M11TL)</name>
    <dbReference type="NCBI Taxonomy" id="633148"/>
    <lineage>
        <taxon>Archaea</taxon>
        <taxon>Thermoproteota</taxon>
        <taxon>Thermoprotei</taxon>
        <taxon>Desulfurococcales</taxon>
        <taxon>Desulfurococcaceae</taxon>
        <taxon>Thermosphaera</taxon>
    </lineage>
</organism>
<protein>
    <recommendedName>
        <fullName evidence="3">Carbon-nitrogen hydrolase family protein</fullName>
    </recommendedName>
</protein>
<dbReference type="STRING" id="633148.Tagg_1186"/>
<dbReference type="RefSeq" id="WP_013130047.1">
    <property type="nucleotide sequence ID" value="NC_014160.1"/>
</dbReference>
<evidence type="ECO:0000313" key="2">
    <source>
        <dbReference type="Proteomes" id="UP000002376"/>
    </source>
</evidence>
<keyword evidence="2" id="KW-1185">Reference proteome</keyword>
<dbReference type="SUPFAM" id="SSF56317">
    <property type="entry name" value="Carbon-nitrogen hydrolase"/>
    <property type="match status" value="1"/>
</dbReference>
<dbReference type="HOGENOM" id="CLU_932560_0_0_2"/>
<dbReference type="Proteomes" id="UP000002376">
    <property type="component" value="Chromosome"/>
</dbReference>
<dbReference type="AlphaFoldDB" id="D5U2V4"/>
<dbReference type="InterPro" id="IPR036526">
    <property type="entry name" value="C-N_Hydrolase_sf"/>
</dbReference>
<dbReference type="OrthoDB" id="18491at2157"/>
<dbReference type="GeneID" id="9166225"/>
<dbReference type="eggNOG" id="arCOG00062">
    <property type="taxonomic scope" value="Archaea"/>
</dbReference>
<evidence type="ECO:0000313" key="1">
    <source>
        <dbReference type="EMBL" id="ADG91454.1"/>
    </source>
</evidence>
<name>D5U2V4_THEAM</name>
<sequence length="303" mass="34029">MTNGFEIINAEETGHSRIGIAHIPVVVNGLTMNIERTRRIVFYANELNIRTILLPHSLPYGPVLGFYNPSKLSKQELKKHFGISKNHLVQKVFKFTSNTYGVNIFLPGIIEVSGHAIYHSTFLYTPLAEDGNPFFQRKVFLSPIEEKLGFTRGRTLSVFNLGGFSYGVLHDEEILIPELLRAFKLSGASTLILSASPLLQNIERTVEVAKSLSHIFNQKLIIPGGFVIDEEGATKHVTPSIVVSKEGEIIVKYERDNPSMIIVGEEPSRPPVEEFERVKAKLFSYLRDLFKLEWNHGREGSPG</sequence>
<gene>
    <name evidence="1" type="ordered locus">Tagg_1186</name>
</gene>
<evidence type="ECO:0008006" key="3">
    <source>
        <dbReference type="Google" id="ProtNLM"/>
    </source>
</evidence>
<dbReference type="KEGG" id="tag:Tagg_1186"/>
<accession>D5U2V4</accession>
<reference evidence="1 2" key="1">
    <citation type="journal article" date="2010" name="Stand. Genomic Sci.">
        <title>Complete genome sequence of Thermosphaera aggregans type strain (M11TL).</title>
        <authorList>
            <person name="Spring S."/>
            <person name="Rachel R."/>
            <person name="Lapidus A."/>
            <person name="Davenport K."/>
            <person name="Tice H."/>
            <person name="Copeland A."/>
            <person name="Cheng J.F."/>
            <person name="Lucas S."/>
            <person name="Chen F."/>
            <person name="Nolan M."/>
            <person name="Bruce D."/>
            <person name="Goodwin L."/>
            <person name="Pitluck S."/>
            <person name="Ivanova N."/>
            <person name="Mavromatis K."/>
            <person name="Ovchinnikova G."/>
            <person name="Pati A."/>
            <person name="Chen A."/>
            <person name="Palaniappan K."/>
            <person name="Land M."/>
            <person name="Hauser L."/>
            <person name="Chang Y.J."/>
            <person name="Jeffries C.C."/>
            <person name="Brettin T."/>
            <person name="Detter J.C."/>
            <person name="Tapia R."/>
            <person name="Han C."/>
            <person name="Heimerl T."/>
            <person name="Weikl F."/>
            <person name="Brambilla E."/>
            <person name="Goker M."/>
            <person name="Bristow J."/>
            <person name="Eisen J.A."/>
            <person name="Markowitz V."/>
            <person name="Hugenholtz P."/>
            <person name="Kyrpides N.C."/>
            <person name="Klenk H.P."/>
        </authorList>
    </citation>
    <scope>NUCLEOTIDE SEQUENCE [LARGE SCALE GENOMIC DNA]</scope>
    <source>
        <strain evidence="2">DSM 11486 / M11TL</strain>
    </source>
</reference>
<reference key="3">
    <citation type="submission" date="2010-02" db="EMBL/GenBank/DDBJ databases">
        <title>Complete genome sequence of Thermosphaera aggregans type strain (M11TL).</title>
        <authorList>
            <consortium name="US DOE Joint Genome Institute (JGI-PGF)"/>
            <person name="Spring S."/>
            <person name="Lapidus A."/>
            <person name="Munk C."/>
            <person name="Schroeder M."/>
            <person name="Glavina Del Rio T."/>
            <person name="Tice H."/>
            <person name="Copeland A."/>
            <person name="Cheng J.-F."/>
            <person name="Lucas S."/>
            <person name="Chen F."/>
            <person name="Nolan M."/>
            <person name="Bruce D."/>
            <person name="Goodwin L."/>
            <person name="Pitluck S."/>
            <person name="Ivanova N."/>
            <person name="Mavromatis K."/>
            <person name="Ovchinnikova G."/>
            <person name="Pati A."/>
            <person name="Chen A."/>
            <person name="Palaniappan K."/>
            <person name="Land M."/>
            <person name="Hauser L."/>
            <person name="Chang Y.-J."/>
            <person name="Jeffries C.C."/>
            <person name="Brettin T."/>
            <person name="Detter J.C."/>
            <person name="Tapia R."/>
            <person name="Han C."/>
            <person name="Chain P."/>
            <person name="Heimerl T."/>
            <person name="Weik F."/>
            <person name="Goker M."/>
            <person name="Rachel R."/>
            <person name="Bristow J."/>
            <person name="Eisen J.A."/>
            <person name="Markowitz V."/>
            <person name="Hugenholtz P."/>
            <person name="Kyrpides N.C."/>
            <person name="Klenk H.-P."/>
        </authorList>
    </citation>
    <scope>NUCLEOTIDE SEQUENCE</scope>
    <source>
        <strain>DSM 11486</strain>
    </source>
</reference>
<proteinExistence type="predicted"/>
<reference evidence="2" key="2">
    <citation type="journal article" date="2010" name="Stand. Genomic Sci.">
        <title>Complete genome sequence of Thermosphaera aggregans type strain (M11TLT).</title>
        <authorList>
            <person name="Spring S."/>
            <person name="Rachel R."/>
            <person name="Lapidus A."/>
            <person name="Davenport K."/>
            <person name="Tice H."/>
            <person name="Copeland A."/>
            <person name="Cheng J.-F."/>
            <person name="Lucas S."/>
            <person name="Chen F."/>
            <person name="Nolan M."/>
            <person name="Bruce D."/>
            <person name="Goodwin L."/>
            <person name="Pitluck S."/>
            <person name="Ivanova N."/>
            <person name="Mavromatis K."/>
            <person name="Ovchinnikova G."/>
            <person name="Pati A."/>
            <person name="Chen A."/>
            <person name="Palaniappan K."/>
            <person name="Land M."/>
            <person name="Hauser L."/>
            <person name="Chang Y.-J."/>
            <person name="Jeffries C.C."/>
            <person name="Brettin T."/>
            <person name="Detter J.C."/>
            <person name="Tapia R."/>
            <person name="Han C."/>
            <person name="Heimerl T."/>
            <person name="Weikl F."/>
            <person name="Brambilla E."/>
            <person name="Goker M."/>
            <person name="Bristow J."/>
            <person name="Eisen J.A."/>
            <person name="Markowitz V."/>
            <person name="Hugenholtz P."/>
            <person name="Kyrpides N.C."/>
            <person name="Klenk H.-P."/>
        </authorList>
    </citation>
    <scope>NUCLEOTIDE SEQUENCE [LARGE SCALE GENOMIC DNA]</scope>
    <source>
        <strain evidence="2">DSM 11486 / M11TL</strain>
    </source>
</reference>
<dbReference type="Gene3D" id="3.60.110.10">
    <property type="entry name" value="Carbon-nitrogen hydrolase"/>
    <property type="match status" value="1"/>
</dbReference>